<organism evidence="1 2">
    <name type="scientific">Tessaracoccus lapidicaptus</name>
    <dbReference type="NCBI Taxonomy" id="1427523"/>
    <lineage>
        <taxon>Bacteria</taxon>
        <taxon>Bacillati</taxon>
        <taxon>Actinomycetota</taxon>
        <taxon>Actinomycetes</taxon>
        <taxon>Propionibacteriales</taxon>
        <taxon>Propionibacteriaceae</taxon>
        <taxon>Tessaracoccus</taxon>
    </lineage>
</organism>
<dbReference type="Gene3D" id="3.10.180.10">
    <property type="entry name" value="2,3-Dihydroxybiphenyl 1,2-Dioxygenase, domain 1"/>
    <property type="match status" value="1"/>
</dbReference>
<dbReference type="Pfam" id="PF00903">
    <property type="entry name" value="Glyoxalase"/>
    <property type="match status" value="1"/>
</dbReference>
<proteinExistence type="predicted"/>
<comment type="caution">
    <text evidence="1">The sequence shown here is derived from an EMBL/GenBank/DDBJ whole genome shotgun (WGS) entry which is preliminary data.</text>
</comment>
<evidence type="ECO:0000313" key="2">
    <source>
        <dbReference type="Proteomes" id="UP000093501"/>
    </source>
</evidence>
<gene>
    <name evidence="1" type="ORF">BCR15_12765</name>
</gene>
<dbReference type="PANTHER" id="PTHR36503:SF1">
    <property type="entry name" value="BLR2520 PROTEIN"/>
    <property type="match status" value="1"/>
</dbReference>
<dbReference type="RefSeq" id="WP_068749924.1">
    <property type="nucleotide sequence ID" value="NZ_LR214441.1"/>
</dbReference>
<dbReference type="InterPro" id="IPR029068">
    <property type="entry name" value="Glyas_Bleomycin-R_OHBP_Dase"/>
</dbReference>
<dbReference type="PROSITE" id="PS51819">
    <property type="entry name" value="VOC"/>
    <property type="match status" value="1"/>
</dbReference>
<dbReference type="AlphaFoldDB" id="A0A1C0ARF0"/>
<reference evidence="2" key="1">
    <citation type="submission" date="2016-07" db="EMBL/GenBank/DDBJ databases">
        <authorList>
            <person name="Florea S."/>
            <person name="Webb J.S."/>
            <person name="Jaromczyk J."/>
            <person name="Schardl C.L."/>
        </authorList>
    </citation>
    <scope>NUCLEOTIDE SEQUENCE [LARGE SCALE GENOMIC DNA]</scope>
    <source>
        <strain evidence="2">IPBSL-7</strain>
    </source>
</reference>
<accession>A0A1C0ARF0</accession>
<dbReference type="Proteomes" id="UP000093501">
    <property type="component" value="Unassembled WGS sequence"/>
</dbReference>
<dbReference type="InterPro" id="IPR037523">
    <property type="entry name" value="VOC_core"/>
</dbReference>
<name>A0A1C0ARF0_9ACTN</name>
<sequence>MDARVNFITLAVTDVSAARRFYVEGLGWRPAFEAEGIIMIRLAPTLVLSLWDEDQFEAEVGPIARGDGLVPLTLAHNVPAPEDVDGVLADAAAAGAGDVVSGQTRDWGGYSGYFADPDGIRWEVAYNPGPLGVELMEAAGLSSPGSEPEGAAT</sequence>
<dbReference type="SUPFAM" id="SSF54593">
    <property type="entry name" value="Glyoxalase/Bleomycin resistance protein/Dihydroxybiphenyl dioxygenase"/>
    <property type="match status" value="1"/>
</dbReference>
<keyword evidence="2" id="KW-1185">Reference proteome</keyword>
<protein>
    <submittedName>
        <fullName evidence="1">Glyoxalase</fullName>
    </submittedName>
</protein>
<evidence type="ECO:0000313" key="1">
    <source>
        <dbReference type="EMBL" id="OCL36947.1"/>
    </source>
</evidence>
<dbReference type="EMBL" id="MBQD01000004">
    <property type="protein sequence ID" value="OCL36947.1"/>
    <property type="molecule type" value="Genomic_DNA"/>
</dbReference>
<dbReference type="PANTHER" id="PTHR36503">
    <property type="entry name" value="BLR2520 PROTEIN"/>
    <property type="match status" value="1"/>
</dbReference>
<dbReference type="InterPro" id="IPR004360">
    <property type="entry name" value="Glyas_Fos-R_dOase_dom"/>
</dbReference>